<keyword evidence="2" id="KW-1185">Reference proteome</keyword>
<gene>
    <name evidence="1" type="ordered locus">Weevi_0103</name>
</gene>
<evidence type="ECO:0008006" key="3">
    <source>
        <dbReference type="Google" id="ProtNLM"/>
    </source>
</evidence>
<sequence length="99" mass="10800">MQVKVLHNQTLLDIAIQQYGTASAAFDLALANGISLTADLEVGDVLEIPLRDYGAGLIANYYKSNKLKPATAIEVLKLTEVELPSGIDYWAIEFDFIVS</sequence>
<dbReference type="eggNOG" id="ENOG5033C61">
    <property type="taxonomic scope" value="Bacteria"/>
</dbReference>
<organism evidence="1 2">
    <name type="scientific">Weeksella virosa (strain ATCC 43766 / DSM 16922 / JCM 21250 / CCUG 30538 / CDC 9751 / IAM 14551 / NBRC 16016 / NCTC 11634 / CL345/78)</name>
    <dbReference type="NCBI Taxonomy" id="865938"/>
    <lineage>
        <taxon>Bacteria</taxon>
        <taxon>Pseudomonadati</taxon>
        <taxon>Bacteroidota</taxon>
        <taxon>Flavobacteriia</taxon>
        <taxon>Flavobacteriales</taxon>
        <taxon>Weeksellaceae</taxon>
        <taxon>Weeksella</taxon>
    </lineage>
</organism>
<proteinExistence type="predicted"/>
<evidence type="ECO:0000313" key="2">
    <source>
        <dbReference type="Proteomes" id="UP000008641"/>
    </source>
</evidence>
<reference evidence="2" key="2">
    <citation type="journal article" date="2011" name="Stand. Genomic Sci.">
        <title>Complete genome sequence of Weeksella virosa type strain (9751T).</title>
        <authorList>
            <person name="Lang E."/>
            <person name="Teshima H."/>
            <person name="Lucas S."/>
            <person name="Lapidus A."/>
            <person name="Hammon N."/>
            <person name="Deshpande S."/>
            <person name="Nolan M."/>
            <person name="Cheng J."/>
            <person name="Pitluck S."/>
            <person name="Liolios K."/>
            <person name="Pagani I."/>
            <person name="Mikhailova N."/>
            <person name="Ivanova N."/>
            <person name="Mavromatis K."/>
            <person name="Pati A."/>
            <person name="Tapia R."/>
            <person name="Han C."/>
            <person name="Goodwin L."/>
            <person name="Chen A."/>
            <person name="Palaniappan K."/>
            <person name="Land M."/>
            <person name="Hauser L."/>
            <person name="Chang Y."/>
            <person name="Jeffries C."/>
            <person name="Brambilla E."/>
            <person name="Kopitz M."/>
            <person name="Rohde M."/>
            <person name="Goker M."/>
            <person name="Tindall B."/>
            <person name="Detter J."/>
            <person name="Woyke T."/>
            <person name="Bristow J."/>
            <person name="Eisen J."/>
            <person name="Markowitz V."/>
            <person name="Hugenholtz P."/>
            <person name="Klenk H."/>
            <person name="Kyrpides N."/>
        </authorList>
    </citation>
    <scope>NUCLEOTIDE SEQUENCE [LARGE SCALE GENOMIC DNA]</scope>
    <source>
        <strain evidence="2">ATCC 43766 / DSM 16922 / JCM 21250 / NBRC 16016 / NCTC 11634 / CL345/78</strain>
    </source>
</reference>
<dbReference type="OrthoDB" id="1100373at2"/>
<name>F0P2T9_WEEVC</name>
<dbReference type="KEGG" id="wvi:Weevi_0103"/>
<dbReference type="RefSeq" id="WP_013597221.1">
    <property type="nucleotide sequence ID" value="NC_015144.1"/>
</dbReference>
<protein>
    <recommendedName>
        <fullName evidence="3">LysM domain-containing protein</fullName>
    </recommendedName>
</protein>
<dbReference type="STRING" id="865938.Weevi_0103"/>
<evidence type="ECO:0000313" key="1">
    <source>
        <dbReference type="EMBL" id="ADX66829.1"/>
    </source>
</evidence>
<dbReference type="EMBL" id="CP002455">
    <property type="protein sequence ID" value="ADX66829.1"/>
    <property type="molecule type" value="Genomic_DNA"/>
</dbReference>
<dbReference type="HOGENOM" id="CLU_178314_0_0_10"/>
<reference evidence="1 2" key="1">
    <citation type="journal article" date="2011" name="Stand. Genomic Sci.">
        <title>Complete genome sequence of Weeksella virosa type strain (9751).</title>
        <authorList>
            <person name="Lang E."/>
            <person name="Teshima H."/>
            <person name="Lucas S."/>
            <person name="Lapidus A."/>
            <person name="Hammon N."/>
            <person name="Deshpande S."/>
            <person name="Nolan M."/>
            <person name="Cheng J.F."/>
            <person name="Pitluck S."/>
            <person name="Liolios K."/>
            <person name="Pagani I."/>
            <person name="Mikhailova N."/>
            <person name="Ivanova N."/>
            <person name="Mavromatis K."/>
            <person name="Pati A."/>
            <person name="Tapia R."/>
            <person name="Han C."/>
            <person name="Goodwin L."/>
            <person name="Chen A."/>
            <person name="Palaniappan K."/>
            <person name="Land M."/>
            <person name="Hauser L."/>
            <person name="Chang Y.J."/>
            <person name="Jeffries C.D."/>
            <person name="Brambilla E.M."/>
            <person name="Kopitz M."/>
            <person name="Rohde M."/>
            <person name="Goker M."/>
            <person name="Tindall B.J."/>
            <person name="Detter J.C."/>
            <person name="Woyke T."/>
            <person name="Bristow J."/>
            <person name="Eisen J.A."/>
            <person name="Markowitz V."/>
            <person name="Hugenholtz P."/>
            <person name="Klenk H.P."/>
            <person name="Kyrpides N.C."/>
        </authorList>
    </citation>
    <scope>NUCLEOTIDE SEQUENCE [LARGE SCALE GENOMIC DNA]</scope>
    <source>
        <strain evidence="2">ATCC 43766 / DSM 16922 / JCM 21250 / NBRC 16016 / NCTC 11634 / CL345/78</strain>
    </source>
</reference>
<dbReference type="AlphaFoldDB" id="F0P2T9"/>
<accession>F0P2T9</accession>
<dbReference type="Proteomes" id="UP000008641">
    <property type="component" value="Chromosome"/>
</dbReference>